<proteinExistence type="predicted"/>
<dbReference type="Proteomes" id="UP000004830">
    <property type="component" value="Unassembled WGS sequence"/>
</dbReference>
<organism evidence="2 3">
    <name type="scientific">Collinsella tanakaei YIT 12063</name>
    <dbReference type="NCBI Taxonomy" id="742742"/>
    <lineage>
        <taxon>Bacteria</taxon>
        <taxon>Bacillati</taxon>
        <taxon>Actinomycetota</taxon>
        <taxon>Coriobacteriia</taxon>
        <taxon>Coriobacteriales</taxon>
        <taxon>Coriobacteriaceae</taxon>
        <taxon>Collinsella</taxon>
    </lineage>
</organism>
<evidence type="ECO:0000256" key="1">
    <source>
        <dbReference type="SAM" id="Phobius"/>
    </source>
</evidence>
<comment type="caution">
    <text evidence="2">The sequence shown here is derived from an EMBL/GenBank/DDBJ whole genome shotgun (WGS) entry which is preliminary data.</text>
</comment>
<accession>G1WGH9</accession>
<dbReference type="HOGENOM" id="CLU_2952483_0_0_11"/>
<protein>
    <submittedName>
        <fullName evidence="2">Uncharacterized protein</fullName>
    </submittedName>
</protein>
<dbReference type="EMBL" id="ADLS01000006">
    <property type="protein sequence ID" value="EGX67430.1"/>
    <property type="molecule type" value="Genomic_DNA"/>
</dbReference>
<name>G1WGH9_9ACTN</name>
<sequence>MIVRFVLVFFQVFCTVLALAQTDQKAREALLLLSMFLFGTYLGSIAYDRTRKEAEREIR</sequence>
<dbReference type="STRING" id="742742.HMPREF9452_00442"/>
<dbReference type="AlphaFoldDB" id="G1WGH9"/>
<keyword evidence="1" id="KW-0812">Transmembrane</keyword>
<keyword evidence="3" id="KW-1185">Reference proteome</keyword>
<evidence type="ECO:0000313" key="3">
    <source>
        <dbReference type="Proteomes" id="UP000004830"/>
    </source>
</evidence>
<reference evidence="2 3" key="1">
    <citation type="submission" date="2011-06" db="EMBL/GenBank/DDBJ databases">
        <title>The Genome Sequence of Collinsella tanakaei YIT 12063.</title>
        <authorList>
            <consortium name="The Broad Institute Genome Sequencing Platform"/>
            <person name="Earl A."/>
            <person name="Ward D."/>
            <person name="Feldgarden M."/>
            <person name="Gevers D."/>
            <person name="Morotomi M."/>
            <person name="Young S.K."/>
            <person name="Zeng Q."/>
            <person name="Gargeya S."/>
            <person name="Fitzgerald M."/>
            <person name="Haas B."/>
            <person name="Abouelleil A."/>
            <person name="Alvarado L."/>
            <person name="Arachchi H.M."/>
            <person name="Berlin A."/>
            <person name="Brown A."/>
            <person name="Chapman S.B."/>
            <person name="Chen Z."/>
            <person name="Dunbar C."/>
            <person name="Freedman E."/>
            <person name="Gearin G."/>
            <person name="Gellesch M."/>
            <person name="Goldberg J."/>
            <person name="Griggs A."/>
            <person name="Gujja S."/>
            <person name="Heiman D."/>
            <person name="Howarth C."/>
            <person name="Larson L."/>
            <person name="Lui A."/>
            <person name="MacDonald P.J.P."/>
            <person name="Mehta T."/>
            <person name="Montmayeur A."/>
            <person name="Murphy C."/>
            <person name="Neiman D."/>
            <person name="Pearson M."/>
            <person name="Priest M."/>
            <person name="Roberts A."/>
            <person name="Saif S."/>
            <person name="Shea T."/>
            <person name="Shenoy N."/>
            <person name="Sisk P."/>
            <person name="Stolte C."/>
            <person name="Sykes S."/>
            <person name="Wortman J."/>
            <person name="Nusbaum C."/>
            <person name="Birren B."/>
        </authorList>
    </citation>
    <scope>NUCLEOTIDE SEQUENCE [LARGE SCALE GENOMIC DNA]</scope>
    <source>
        <strain evidence="2 3">YIT 12063</strain>
    </source>
</reference>
<keyword evidence="1" id="KW-0472">Membrane</keyword>
<gene>
    <name evidence="2" type="ORF">HMPREF9452_00442</name>
</gene>
<evidence type="ECO:0000313" key="2">
    <source>
        <dbReference type="EMBL" id="EGX67430.1"/>
    </source>
</evidence>
<keyword evidence="1" id="KW-1133">Transmembrane helix</keyword>
<feature type="transmembrane region" description="Helical" evidence="1">
    <location>
        <begin position="30"/>
        <end position="47"/>
    </location>
</feature>